<keyword evidence="3" id="KW-1185">Reference proteome</keyword>
<dbReference type="EMBL" id="JASSZA010000021">
    <property type="protein sequence ID" value="KAK2085093.1"/>
    <property type="molecule type" value="Genomic_DNA"/>
</dbReference>
<sequence>MDPNCSCAAGKGCRVAPAPVPAPANAECTCTSCKKSECRTISRNLGAGQSQRRDLHRPEQTNDEPPTSPRFSK</sequence>
<accession>A0ABQ9TK42</accession>
<name>A0ABQ9TK42_SAGOE</name>
<evidence type="ECO:0008006" key="4">
    <source>
        <dbReference type="Google" id="ProtNLM"/>
    </source>
</evidence>
<proteinExistence type="predicted"/>
<feature type="region of interest" description="Disordered" evidence="1">
    <location>
        <begin position="44"/>
        <end position="73"/>
    </location>
</feature>
<protein>
    <recommendedName>
        <fullName evidence="4">Metallothionein</fullName>
    </recommendedName>
</protein>
<organism evidence="2 3">
    <name type="scientific">Saguinus oedipus</name>
    <name type="common">Cotton-top tamarin</name>
    <name type="synonym">Oedipomidas oedipus</name>
    <dbReference type="NCBI Taxonomy" id="9490"/>
    <lineage>
        <taxon>Eukaryota</taxon>
        <taxon>Metazoa</taxon>
        <taxon>Chordata</taxon>
        <taxon>Craniata</taxon>
        <taxon>Vertebrata</taxon>
        <taxon>Euteleostomi</taxon>
        <taxon>Mammalia</taxon>
        <taxon>Eutheria</taxon>
        <taxon>Euarchontoglires</taxon>
        <taxon>Primates</taxon>
        <taxon>Haplorrhini</taxon>
        <taxon>Platyrrhini</taxon>
        <taxon>Cebidae</taxon>
        <taxon>Callitrichinae</taxon>
        <taxon>Saguinus</taxon>
    </lineage>
</organism>
<evidence type="ECO:0000313" key="2">
    <source>
        <dbReference type="EMBL" id="KAK2085093.1"/>
    </source>
</evidence>
<evidence type="ECO:0000313" key="3">
    <source>
        <dbReference type="Proteomes" id="UP001266305"/>
    </source>
</evidence>
<comment type="caution">
    <text evidence="2">The sequence shown here is derived from an EMBL/GenBank/DDBJ whole genome shotgun (WGS) entry which is preliminary data.</text>
</comment>
<gene>
    <name evidence="2" type="ORF">P7K49_036393</name>
</gene>
<evidence type="ECO:0000256" key="1">
    <source>
        <dbReference type="SAM" id="MobiDB-lite"/>
    </source>
</evidence>
<dbReference type="Proteomes" id="UP001266305">
    <property type="component" value="Unassembled WGS sequence"/>
</dbReference>
<feature type="compositionally biased region" description="Polar residues" evidence="1">
    <location>
        <begin position="63"/>
        <end position="73"/>
    </location>
</feature>
<feature type="compositionally biased region" description="Basic and acidic residues" evidence="1">
    <location>
        <begin position="51"/>
        <end position="60"/>
    </location>
</feature>
<reference evidence="2 3" key="1">
    <citation type="submission" date="2023-05" db="EMBL/GenBank/DDBJ databases">
        <title>B98-5 Cell Line De Novo Hybrid Assembly: An Optical Mapping Approach.</title>
        <authorList>
            <person name="Kananen K."/>
            <person name="Auerbach J.A."/>
            <person name="Kautto E."/>
            <person name="Blachly J.S."/>
        </authorList>
    </citation>
    <scope>NUCLEOTIDE SEQUENCE [LARGE SCALE GENOMIC DNA]</scope>
    <source>
        <strain evidence="2">B95-8</strain>
        <tissue evidence="2">Cell line</tissue>
    </source>
</reference>